<feature type="signal peptide" evidence="5">
    <location>
        <begin position="1"/>
        <end position="31"/>
    </location>
</feature>
<evidence type="ECO:0000256" key="2">
    <source>
        <dbReference type="ARBA" id="ARBA00022737"/>
    </source>
</evidence>
<dbReference type="PANTHER" id="PTHR46093">
    <property type="entry name" value="ACYL-COA-BINDING DOMAIN-CONTAINING PROTEIN 5"/>
    <property type="match status" value="1"/>
</dbReference>
<dbReference type="OrthoDB" id="10251809at2759"/>
<evidence type="ECO:0000313" key="6">
    <source>
        <dbReference type="EMBL" id="OLQ09577.1"/>
    </source>
</evidence>
<dbReference type="PANTHER" id="PTHR46093:SF18">
    <property type="entry name" value="FIBRONECTIN TYPE-III DOMAIN-CONTAINING PROTEIN"/>
    <property type="match status" value="1"/>
</dbReference>
<evidence type="ECO:0000256" key="1">
    <source>
        <dbReference type="ARBA" id="ARBA00022441"/>
    </source>
</evidence>
<feature type="transmembrane region" description="Helical" evidence="4">
    <location>
        <begin position="375"/>
        <end position="394"/>
    </location>
</feature>
<dbReference type="Gene3D" id="2.120.10.80">
    <property type="entry name" value="Kelch-type beta propeller"/>
    <property type="match status" value="2"/>
</dbReference>
<dbReference type="Proteomes" id="UP000186817">
    <property type="component" value="Unassembled WGS sequence"/>
</dbReference>
<evidence type="ECO:0000313" key="7">
    <source>
        <dbReference type="Proteomes" id="UP000186817"/>
    </source>
</evidence>
<keyword evidence="1" id="KW-0880">Kelch repeat</keyword>
<feature type="transmembrane region" description="Helical" evidence="4">
    <location>
        <begin position="331"/>
        <end position="354"/>
    </location>
</feature>
<keyword evidence="4" id="KW-0812">Transmembrane</keyword>
<keyword evidence="4" id="KW-1133">Transmembrane helix</keyword>
<comment type="caution">
    <text evidence="6">The sequence shown here is derived from an EMBL/GenBank/DDBJ whole genome shotgun (WGS) entry which is preliminary data.</text>
</comment>
<dbReference type="AlphaFoldDB" id="A0A1Q9EQC4"/>
<evidence type="ECO:0000256" key="4">
    <source>
        <dbReference type="SAM" id="Phobius"/>
    </source>
</evidence>
<evidence type="ECO:0000256" key="3">
    <source>
        <dbReference type="SAM" id="MobiDB-lite"/>
    </source>
</evidence>
<feature type="region of interest" description="Disordered" evidence="3">
    <location>
        <begin position="42"/>
        <end position="63"/>
    </location>
</feature>
<protein>
    <submittedName>
        <fullName evidence="6">RING finger protein B</fullName>
    </submittedName>
</protein>
<feature type="chain" id="PRO_5010228910" evidence="5">
    <location>
        <begin position="32"/>
        <end position="611"/>
    </location>
</feature>
<organism evidence="6 7">
    <name type="scientific">Symbiodinium microadriaticum</name>
    <name type="common">Dinoflagellate</name>
    <name type="synonym">Zooxanthella microadriatica</name>
    <dbReference type="NCBI Taxonomy" id="2951"/>
    <lineage>
        <taxon>Eukaryota</taxon>
        <taxon>Sar</taxon>
        <taxon>Alveolata</taxon>
        <taxon>Dinophyceae</taxon>
        <taxon>Suessiales</taxon>
        <taxon>Symbiodiniaceae</taxon>
        <taxon>Symbiodinium</taxon>
    </lineage>
</organism>
<name>A0A1Q9EQC4_SYMMI</name>
<keyword evidence="4" id="KW-0472">Membrane</keyword>
<feature type="region of interest" description="Disordered" evidence="3">
    <location>
        <begin position="302"/>
        <end position="326"/>
    </location>
</feature>
<sequence length="611" mass="67459">MVSAWWWKPAECKFLARLTCLVLVSTSALEAARYCGSRQADPPAWTTPAVTGTKPSSRRGHSSVLDTSGKMWIFGGYDGSRLDDVHCLDTQADPPAWTTPAVTGTKPFKRYGHSSVLDTSGKMWIFGGYAGGFYRSYLDDVHCLDTQADPPAWTTPVVTGTKPSPRYRHSAVLDASGKMWIFGGYAGATRSGNIYDNVHCLDAQADPPAWTTPAVTGTKPFKRYGLDQQHIHIHINCNRQQHNEYRRFASPVNATAGMEQGTEHRWQSMCFCCPGADYRETQGHSWMRVHELQAYLATNPATDTPARTTASTSHSTSNSFGGEDEPGLSSAVVATLSILMVALLSAVLVGIAVCKRRAKSSLAKSSERLMPQASLIAAASLELGISALYLQATFPEEARAATGMADPNFYEVCNVLAIGSSGKGFGKVCPRDSRVNCSIVDALDAPAQGRATHFVSWCWRYRLEVVVDYRILEEGSMSGSAELQTIFESHLASAGQMLVILDTFLEPVYYSRAWCLFETYVCIEQGFPRDILLPSRELQAFKDMMRNGEAEPMRRKIRQIDLRRAEATVKADEDRIKLMIFTSCGFDAVNRVVQTEIQKWILNAFAMYMSD</sequence>
<keyword evidence="7" id="KW-1185">Reference proteome</keyword>
<dbReference type="EMBL" id="LSRX01000094">
    <property type="protein sequence ID" value="OLQ09577.1"/>
    <property type="molecule type" value="Genomic_DNA"/>
</dbReference>
<dbReference type="SUPFAM" id="SSF117281">
    <property type="entry name" value="Kelch motif"/>
    <property type="match status" value="1"/>
</dbReference>
<feature type="compositionally biased region" description="Low complexity" evidence="3">
    <location>
        <begin position="304"/>
        <end position="319"/>
    </location>
</feature>
<gene>
    <name evidence="6" type="primary">rngB</name>
    <name evidence="6" type="ORF">AK812_SmicGene6782</name>
</gene>
<dbReference type="Pfam" id="PF24681">
    <property type="entry name" value="Kelch_KLHDC2_KLHL20_DRC7"/>
    <property type="match status" value="1"/>
</dbReference>
<keyword evidence="2" id="KW-0677">Repeat</keyword>
<reference evidence="6 7" key="1">
    <citation type="submission" date="2016-02" db="EMBL/GenBank/DDBJ databases">
        <title>Genome analysis of coral dinoflagellate symbionts highlights evolutionary adaptations to a symbiotic lifestyle.</title>
        <authorList>
            <person name="Aranda M."/>
            <person name="Li Y."/>
            <person name="Liew Y.J."/>
            <person name="Baumgarten S."/>
            <person name="Simakov O."/>
            <person name="Wilson M."/>
            <person name="Piel J."/>
            <person name="Ashoor H."/>
            <person name="Bougouffa S."/>
            <person name="Bajic V.B."/>
            <person name="Ryu T."/>
            <person name="Ravasi T."/>
            <person name="Bayer T."/>
            <person name="Micklem G."/>
            <person name="Kim H."/>
            <person name="Bhak J."/>
            <person name="Lajeunesse T.C."/>
            <person name="Voolstra C.R."/>
        </authorList>
    </citation>
    <scope>NUCLEOTIDE SEQUENCE [LARGE SCALE GENOMIC DNA]</scope>
    <source>
        <strain evidence="6 7">CCMP2467</strain>
    </source>
</reference>
<keyword evidence="5" id="KW-0732">Signal</keyword>
<proteinExistence type="predicted"/>
<evidence type="ECO:0000256" key="5">
    <source>
        <dbReference type="SAM" id="SignalP"/>
    </source>
</evidence>
<accession>A0A1Q9EQC4</accession>
<dbReference type="InterPro" id="IPR015915">
    <property type="entry name" value="Kelch-typ_b-propeller"/>
</dbReference>